<dbReference type="OrthoDB" id="411785at2759"/>
<dbReference type="EMBL" id="OOIN01000007">
    <property type="protein sequence ID" value="SPO24154.1"/>
    <property type="molecule type" value="Genomic_DNA"/>
</dbReference>
<feature type="domain" description="Methyltransferase" evidence="4">
    <location>
        <begin position="49"/>
        <end position="175"/>
    </location>
</feature>
<dbReference type="PANTHER" id="PTHR12176">
    <property type="entry name" value="SAM-DEPENDENT METHYLTRANSFERASE SUPERFAMILY PROTEIN"/>
    <property type="match status" value="1"/>
</dbReference>
<sequence length="226" mass="26219">MSLTAERNEQFSEKEYWEQRYADESEAEFDWFKKYDDLKELFDELIPNRNSRILMLGCGNSTLSPDMHLSGYTSIYNIDYSTTLISRMKTRYPNQNWHVIDITQLLLPQNVSLLGGQNSFDIALDKGTMDALMAEGKGSSVWNPSEKVVKNVKDMLNGVDNLLKKGGKLIYITFGQPHFRQKYLQEVKGWKVEVRTLGDMFHYFVYIATKLPDDQSDKDQQKMEIA</sequence>
<dbReference type="Pfam" id="PF13847">
    <property type="entry name" value="Methyltransf_31"/>
    <property type="match status" value="1"/>
</dbReference>
<dbReference type="CDD" id="cd02440">
    <property type="entry name" value="AdoMet_MTases"/>
    <property type="match status" value="1"/>
</dbReference>
<evidence type="ECO:0000313" key="5">
    <source>
        <dbReference type="EMBL" id="SPO24154.1"/>
    </source>
</evidence>
<keyword evidence="2 5" id="KW-0489">Methyltransferase</keyword>
<comment type="similarity">
    <text evidence="1">Belongs to the methyltransferase superfamily.</text>
</comment>
<proteinExistence type="inferred from homology"/>
<gene>
    <name evidence="5" type="ORF">UTRI_03422</name>
</gene>
<protein>
    <submittedName>
        <fullName evidence="5">Related to SEE1 - probable lysine methyltransferase</fullName>
    </submittedName>
</protein>
<dbReference type="FunFam" id="3.40.50.150:FF:000217">
    <property type="entry name" value="Methyltransferase protein 13"/>
    <property type="match status" value="1"/>
</dbReference>
<reference evidence="5 6" key="1">
    <citation type="submission" date="2018-03" db="EMBL/GenBank/DDBJ databases">
        <authorList>
            <person name="Guldener U."/>
        </authorList>
    </citation>
    <scope>NUCLEOTIDE SEQUENCE [LARGE SCALE GENOMIC DNA]</scope>
    <source>
        <strain evidence="5 6">NBRC100155</strain>
    </source>
</reference>
<dbReference type="Proteomes" id="UP000324022">
    <property type="component" value="Unassembled WGS sequence"/>
</dbReference>
<dbReference type="Gene3D" id="3.40.50.150">
    <property type="entry name" value="Vaccinia Virus protein VP39"/>
    <property type="match status" value="1"/>
</dbReference>
<dbReference type="GO" id="GO:0032259">
    <property type="term" value="P:methylation"/>
    <property type="evidence" value="ECO:0007669"/>
    <property type="project" value="UniProtKB-KW"/>
</dbReference>
<accession>A0A5C3E0E4</accession>
<dbReference type="InterPro" id="IPR051419">
    <property type="entry name" value="Lys/N-term_MeTrsfase_sf"/>
</dbReference>
<evidence type="ECO:0000256" key="2">
    <source>
        <dbReference type="ARBA" id="ARBA00022603"/>
    </source>
</evidence>
<keyword evidence="6" id="KW-1185">Reference proteome</keyword>
<name>A0A5C3E0E4_9BASI</name>
<dbReference type="AlphaFoldDB" id="A0A5C3E0E4"/>
<dbReference type="PANTHER" id="PTHR12176:SF80">
    <property type="entry name" value="EEF1A LYSINE METHYLTRANSFERASE 4"/>
    <property type="match status" value="1"/>
</dbReference>
<evidence type="ECO:0000259" key="4">
    <source>
        <dbReference type="Pfam" id="PF13847"/>
    </source>
</evidence>
<organism evidence="5 6">
    <name type="scientific">Ustilago trichophora</name>
    <dbReference type="NCBI Taxonomy" id="86804"/>
    <lineage>
        <taxon>Eukaryota</taxon>
        <taxon>Fungi</taxon>
        <taxon>Dikarya</taxon>
        <taxon>Basidiomycota</taxon>
        <taxon>Ustilaginomycotina</taxon>
        <taxon>Ustilaginomycetes</taxon>
        <taxon>Ustilaginales</taxon>
        <taxon>Ustilaginaceae</taxon>
        <taxon>Ustilago</taxon>
    </lineage>
</organism>
<evidence type="ECO:0000256" key="1">
    <source>
        <dbReference type="ARBA" id="ARBA00008361"/>
    </source>
</evidence>
<dbReference type="InterPro" id="IPR029063">
    <property type="entry name" value="SAM-dependent_MTases_sf"/>
</dbReference>
<keyword evidence="3 5" id="KW-0808">Transferase</keyword>
<dbReference type="InterPro" id="IPR025714">
    <property type="entry name" value="Methyltranfer_dom"/>
</dbReference>
<dbReference type="SUPFAM" id="SSF53335">
    <property type="entry name" value="S-adenosyl-L-methionine-dependent methyltransferases"/>
    <property type="match status" value="1"/>
</dbReference>
<evidence type="ECO:0000313" key="6">
    <source>
        <dbReference type="Proteomes" id="UP000324022"/>
    </source>
</evidence>
<dbReference type="GO" id="GO:0008168">
    <property type="term" value="F:methyltransferase activity"/>
    <property type="evidence" value="ECO:0007669"/>
    <property type="project" value="UniProtKB-KW"/>
</dbReference>
<evidence type="ECO:0000256" key="3">
    <source>
        <dbReference type="ARBA" id="ARBA00022679"/>
    </source>
</evidence>